<evidence type="ECO:0000256" key="1">
    <source>
        <dbReference type="SAM" id="MobiDB-lite"/>
    </source>
</evidence>
<sequence>MIMSIDVIRRSNTLETPKKHFRKHSDISLGPHTQTPKAKRSRLDFLHILSNKKSEKNITECPFRQFLQKKSHVIVFREFLKKEFSEENLDFWLEIESFRKQKSSKQRKLAENLYKTFIAVGALREINIDAVTRDITKSNMEQLDSSAFDLAQAWVFLLMERDSFKRFIVKQFDKENVTKKTKERSNQITKSETFPKKKKPQVFNNNRKSPEPVPLISLFFAGVRTEPRKRKFSI</sequence>
<dbReference type="STRING" id="7719.ENSCINP00000025725"/>
<dbReference type="RefSeq" id="XP_002121879.1">
    <property type="nucleotide sequence ID" value="XM_002121843.4"/>
</dbReference>
<accession>F7ARA1</accession>
<evidence type="ECO:0000313" key="4">
    <source>
        <dbReference type="Proteomes" id="UP000008144"/>
    </source>
</evidence>
<gene>
    <name evidence="3" type="primary">LOC100181578</name>
</gene>
<dbReference type="Proteomes" id="UP000008144">
    <property type="component" value="Chromosome 9"/>
</dbReference>
<reference evidence="3" key="2">
    <citation type="journal article" date="2008" name="Genome Biol.">
        <title>Improved genome assembly and evidence-based global gene model set for the chordate Ciona intestinalis: new insight into intron and operon populations.</title>
        <authorList>
            <person name="Satou Y."/>
            <person name="Mineta K."/>
            <person name="Ogasawara M."/>
            <person name="Sasakura Y."/>
            <person name="Shoguchi E."/>
            <person name="Ueno K."/>
            <person name="Yamada L."/>
            <person name="Matsumoto J."/>
            <person name="Wasserscheid J."/>
            <person name="Dewar K."/>
            <person name="Wiley G.B."/>
            <person name="Macmil S.L."/>
            <person name="Roe B.A."/>
            <person name="Zeller R.W."/>
            <person name="Hastings K.E."/>
            <person name="Lemaire P."/>
            <person name="Lindquist E."/>
            <person name="Endo T."/>
            <person name="Hotta K."/>
            <person name="Inaba K."/>
        </authorList>
    </citation>
    <scope>NUCLEOTIDE SEQUENCE [LARGE SCALE GENOMIC DNA]</scope>
    <source>
        <strain evidence="3">wild type</strain>
    </source>
</reference>
<dbReference type="SUPFAM" id="SSF48097">
    <property type="entry name" value="Regulator of G-protein signaling, RGS"/>
    <property type="match status" value="1"/>
</dbReference>
<name>F7ARA1_CIOIN</name>
<dbReference type="InterPro" id="IPR044926">
    <property type="entry name" value="RGS_subdomain_2"/>
</dbReference>
<dbReference type="KEGG" id="cin:100181578"/>
<accession>A0A1W2W6V4</accession>
<dbReference type="PROSITE" id="PS50132">
    <property type="entry name" value="RGS"/>
    <property type="match status" value="1"/>
</dbReference>
<dbReference type="FunFam" id="1.10.167.10:FF:000001">
    <property type="entry name" value="Putative regulator of g-protein signaling 12"/>
    <property type="match status" value="1"/>
</dbReference>
<dbReference type="HOGENOM" id="CLU_1184681_0_0_1"/>
<evidence type="ECO:0000259" key="2">
    <source>
        <dbReference type="PROSITE" id="PS50132"/>
    </source>
</evidence>
<feature type="region of interest" description="Disordered" evidence="1">
    <location>
        <begin position="179"/>
        <end position="209"/>
    </location>
</feature>
<dbReference type="PANTHER" id="PTHR10845:SF259">
    <property type="entry name" value="RGS DOMAIN-CONTAINING PROTEIN-RELATED"/>
    <property type="match status" value="1"/>
</dbReference>
<feature type="domain" description="RGS" evidence="2">
    <location>
        <begin position="62"/>
        <end position="168"/>
    </location>
</feature>
<reference evidence="3" key="4">
    <citation type="submission" date="2025-09" db="UniProtKB">
        <authorList>
            <consortium name="Ensembl"/>
        </authorList>
    </citation>
    <scope>IDENTIFICATION</scope>
</reference>
<reference evidence="4" key="1">
    <citation type="journal article" date="2002" name="Science">
        <title>The draft genome of Ciona intestinalis: insights into chordate and vertebrate origins.</title>
        <authorList>
            <person name="Dehal P."/>
            <person name="Satou Y."/>
            <person name="Campbell R.K."/>
            <person name="Chapman J."/>
            <person name="Degnan B."/>
            <person name="De Tomaso A."/>
            <person name="Davidson B."/>
            <person name="Di Gregorio A."/>
            <person name="Gelpke M."/>
            <person name="Goodstein D.M."/>
            <person name="Harafuji N."/>
            <person name="Hastings K.E."/>
            <person name="Ho I."/>
            <person name="Hotta K."/>
            <person name="Huang W."/>
            <person name="Kawashima T."/>
            <person name="Lemaire P."/>
            <person name="Martinez D."/>
            <person name="Meinertzhagen I.A."/>
            <person name="Necula S."/>
            <person name="Nonaka M."/>
            <person name="Putnam N."/>
            <person name="Rash S."/>
            <person name="Saiga H."/>
            <person name="Satake M."/>
            <person name="Terry A."/>
            <person name="Yamada L."/>
            <person name="Wang H.G."/>
            <person name="Awazu S."/>
            <person name="Azumi K."/>
            <person name="Boore J."/>
            <person name="Branno M."/>
            <person name="Chin-Bow S."/>
            <person name="DeSantis R."/>
            <person name="Doyle S."/>
            <person name="Francino P."/>
            <person name="Keys D.N."/>
            <person name="Haga S."/>
            <person name="Hayashi H."/>
            <person name="Hino K."/>
            <person name="Imai K.S."/>
            <person name="Inaba K."/>
            <person name="Kano S."/>
            <person name="Kobayashi K."/>
            <person name="Kobayashi M."/>
            <person name="Lee B.I."/>
            <person name="Makabe K.W."/>
            <person name="Manohar C."/>
            <person name="Matassi G."/>
            <person name="Medina M."/>
            <person name="Mochizuki Y."/>
            <person name="Mount S."/>
            <person name="Morishita T."/>
            <person name="Miura S."/>
            <person name="Nakayama A."/>
            <person name="Nishizaka S."/>
            <person name="Nomoto H."/>
            <person name="Ohta F."/>
            <person name="Oishi K."/>
            <person name="Rigoutsos I."/>
            <person name="Sano M."/>
            <person name="Sasaki A."/>
            <person name="Sasakura Y."/>
            <person name="Shoguchi E."/>
            <person name="Shin-i T."/>
            <person name="Spagnuolo A."/>
            <person name="Stainier D."/>
            <person name="Suzuki M.M."/>
            <person name="Tassy O."/>
            <person name="Takatori N."/>
            <person name="Tokuoka M."/>
            <person name="Yagi K."/>
            <person name="Yoshizaki F."/>
            <person name="Wada S."/>
            <person name="Zhang C."/>
            <person name="Hyatt P.D."/>
            <person name="Larimer F."/>
            <person name="Detter C."/>
            <person name="Doggett N."/>
            <person name="Glavina T."/>
            <person name="Hawkins T."/>
            <person name="Richardson P."/>
            <person name="Lucas S."/>
            <person name="Kohara Y."/>
            <person name="Levine M."/>
            <person name="Satoh N."/>
            <person name="Rokhsar D.S."/>
        </authorList>
    </citation>
    <scope>NUCLEOTIDE SEQUENCE [LARGE SCALE GENOMIC DNA]</scope>
</reference>
<dbReference type="SMART" id="SM00315">
    <property type="entry name" value="RGS"/>
    <property type="match status" value="1"/>
</dbReference>
<dbReference type="GeneID" id="100181578"/>
<dbReference type="PANTHER" id="PTHR10845">
    <property type="entry name" value="REGULATOR OF G PROTEIN SIGNALING"/>
    <property type="match status" value="1"/>
</dbReference>
<dbReference type="PRINTS" id="PR01301">
    <property type="entry name" value="RGSPROTEIN"/>
</dbReference>
<dbReference type="GeneTree" id="ENSGT00940000154416"/>
<dbReference type="InParanoid" id="F7ARA1"/>
<dbReference type="OrthoDB" id="196547at2759"/>
<organism evidence="3 4">
    <name type="scientific">Ciona intestinalis</name>
    <name type="common">Transparent sea squirt</name>
    <name type="synonym">Ascidia intestinalis</name>
    <dbReference type="NCBI Taxonomy" id="7719"/>
    <lineage>
        <taxon>Eukaryota</taxon>
        <taxon>Metazoa</taxon>
        <taxon>Chordata</taxon>
        <taxon>Tunicata</taxon>
        <taxon>Ascidiacea</taxon>
        <taxon>Phlebobranchia</taxon>
        <taxon>Cionidae</taxon>
        <taxon>Ciona</taxon>
    </lineage>
</organism>
<proteinExistence type="predicted"/>
<dbReference type="EMBL" id="EAAA01002880">
    <property type="status" value="NOT_ANNOTATED_CDS"/>
    <property type="molecule type" value="Genomic_DNA"/>
</dbReference>
<protein>
    <submittedName>
        <fullName evidence="3">Regulator of G-protein signaling 16-like</fullName>
    </submittedName>
</protein>
<reference evidence="3" key="3">
    <citation type="submission" date="2025-08" db="UniProtKB">
        <authorList>
            <consortium name="Ensembl"/>
        </authorList>
    </citation>
    <scope>IDENTIFICATION</scope>
</reference>
<dbReference type="InterPro" id="IPR036305">
    <property type="entry name" value="RGS_sf"/>
</dbReference>
<keyword evidence="4" id="KW-1185">Reference proteome</keyword>
<dbReference type="Gene3D" id="1.10.167.10">
    <property type="entry name" value="Regulator of G-protein Signalling 4, domain 2"/>
    <property type="match status" value="1"/>
</dbReference>
<dbReference type="AlphaFoldDB" id="F7ARA1"/>
<dbReference type="Ensembl" id="ENSCINT00000025971.1">
    <property type="protein sequence ID" value="ENSCINP00000025725.1"/>
    <property type="gene ID" value="ENSCING00000014153.1"/>
</dbReference>
<evidence type="ECO:0000313" key="3">
    <source>
        <dbReference type="Ensembl" id="ENSCINP00000025725.1"/>
    </source>
</evidence>
<dbReference type="InterPro" id="IPR016137">
    <property type="entry name" value="RGS"/>
</dbReference>
<dbReference type="Pfam" id="PF00615">
    <property type="entry name" value="RGS"/>
    <property type="match status" value="1"/>
</dbReference>